<protein>
    <submittedName>
        <fullName evidence="6">DoxX family protein</fullName>
    </submittedName>
</protein>
<feature type="transmembrane region" description="Helical" evidence="5">
    <location>
        <begin position="6"/>
        <end position="25"/>
    </location>
</feature>
<feature type="transmembrane region" description="Helical" evidence="5">
    <location>
        <begin position="46"/>
        <end position="65"/>
    </location>
</feature>
<evidence type="ECO:0000313" key="7">
    <source>
        <dbReference type="Proteomes" id="UP001501803"/>
    </source>
</evidence>
<evidence type="ECO:0000256" key="3">
    <source>
        <dbReference type="ARBA" id="ARBA00022989"/>
    </source>
</evidence>
<name>A0ABP7L0Q3_9MICO</name>
<evidence type="ECO:0000256" key="1">
    <source>
        <dbReference type="ARBA" id="ARBA00004141"/>
    </source>
</evidence>
<sequence length="123" mass="13088">MTIFLWILQALLAAMFLMAGAMKTLQPIDKLAPKLPWVTEFPTATVRFIGIAELLAALGLILPAATGILPILTPVAAVGLAIIMALAIVFHLRRKEFSGAGFNIVLLAVMLVVAIGRFGAFAF</sequence>
<keyword evidence="2 5" id="KW-0812">Transmembrane</keyword>
<comment type="caution">
    <text evidence="6">The sequence shown here is derived from an EMBL/GenBank/DDBJ whole genome shotgun (WGS) entry which is preliminary data.</text>
</comment>
<dbReference type="Proteomes" id="UP001501803">
    <property type="component" value="Unassembled WGS sequence"/>
</dbReference>
<comment type="subcellular location">
    <subcellularLocation>
        <location evidence="1">Membrane</location>
        <topology evidence="1">Multi-pass membrane protein</topology>
    </subcellularLocation>
</comment>
<accession>A0ABP7L0Q3</accession>
<keyword evidence="7" id="KW-1185">Reference proteome</keyword>
<evidence type="ECO:0000256" key="4">
    <source>
        <dbReference type="ARBA" id="ARBA00023136"/>
    </source>
</evidence>
<keyword evidence="4 5" id="KW-0472">Membrane</keyword>
<dbReference type="Pfam" id="PF13564">
    <property type="entry name" value="DoxX_2"/>
    <property type="match status" value="1"/>
</dbReference>
<feature type="transmembrane region" description="Helical" evidence="5">
    <location>
        <begin position="71"/>
        <end position="92"/>
    </location>
</feature>
<dbReference type="InterPro" id="IPR032808">
    <property type="entry name" value="DoxX"/>
</dbReference>
<feature type="transmembrane region" description="Helical" evidence="5">
    <location>
        <begin position="104"/>
        <end position="122"/>
    </location>
</feature>
<dbReference type="RefSeq" id="WP_345069362.1">
    <property type="nucleotide sequence ID" value="NZ_BAABCN010000016.1"/>
</dbReference>
<gene>
    <name evidence="6" type="ORF">GCM10022381_37140</name>
</gene>
<dbReference type="EMBL" id="BAABCN010000016">
    <property type="protein sequence ID" value="GAA3891937.1"/>
    <property type="molecule type" value="Genomic_DNA"/>
</dbReference>
<evidence type="ECO:0000256" key="5">
    <source>
        <dbReference type="SAM" id="Phobius"/>
    </source>
</evidence>
<evidence type="ECO:0000256" key="2">
    <source>
        <dbReference type="ARBA" id="ARBA00022692"/>
    </source>
</evidence>
<evidence type="ECO:0000313" key="6">
    <source>
        <dbReference type="EMBL" id="GAA3891937.1"/>
    </source>
</evidence>
<proteinExistence type="predicted"/>
<keyword evidence="3 5" id="KW-1133">Transmembrane helix</keyword>
<organism evidence="6 7">
    <name type="scientific">Leifsonia kafniensis</name>
    <dbReference type="NCBI Taxonomy" id="475957"/>
    <lineage>
        <taxon>Bacteria</taxon>
        <taxon>Bacillati</taxon>
        <taxon>Actinomycetota</taxon>
        <taxon>Actinomycetes</taxon>
        <taxon>Micrococcales</taxon>
        <taxon>Microbacteriaceae</taxon>
        <taxon>Leifsonia</taxon>
    </lineage>
</organism>
<reference evidence="7" key="1">
    <citation type="journal article" date="2019" name="Int. J. Syst. Evol. Microbiol.">
        <title>The Global Catalogue of Microorganisms (GCM) 10K type strain sequencing project: providing services to taxonomists for standard genome sequencing and annotation.</title>
        <authorList>
            <consortium name="The Broad Institute Genomics Platform"/>
            <consortium name="The Broad Institute Genome Sequencing Center for Infectious Disease"/>
            <person name="Wu L."/>
            <person name="Ma J."/>
        </authorList>
    </citation>
    <scope>NUCLEOTIDE SEQUENCE [LARGE SCALE GENOMIC DNA]</scope>
    <source>
        <strain evidence="7">JCM 17021</strain>
    </source>
</reference>